<proteinExistence type="predicted"/>
<organism evidence="1 2">
    <name type="scientific">Caryophanon latum</name>
    <dbReference type="NCBI Taxonomy" id="33977"/>
    <lineage>
        <taxon>Bacteria</taxon>
        <taxon>Bacillati</taxon>
        <taxon>Bacillota</taxon>
        <taxon>Bacilli</taxon>
        <taxon>Bacillales</taxon>
        <taxon>Caryophanaceae</taxon>
        <taxon>Caryophanon</taxon>
    </lineage>
</organism>
<reference evidence="1 2" key="1">
    <citation type="submission" date="2016-07" db="EMBL/GenBank/DDBJ databases">
        <title>Caryophanon latum genome sequencing.</title>
        <authorList>
            <person name="Verma A."/>
            <person name="Pal Y."/>
            <person name="Krishnamurthi S."/>
        </authorList>
    </citation>
    <scope>NUCLEOTIDE SEQUENCE [LARGE SCALE GENOMIC DNA]</scope>
    <source>
        <strain evidence="1 2">DSM 14151</strain>
    </source>
</reference>
<dbReference type="RefSeq" id="WP_066466315.1">
    <property type="nucleotide sequence ID" value="NZ_MATO01000066.1"/>
</dbReference>
<protein>
    <submittedName>
        <fullName evidence="1">Uncharacterized protein</fullName>
    </submittedName>
</protein>
<dbReference type="AlphaFoldDB" id="A0A1C0YE98"/>
<name>A0A1C0YE98_9BACL</name>
<comment type="caution">
    <text evidence="1">The sequence shown here is derived from an EMBL/GenBank/DDBJ whole genome shotgun (WGS) entry which is preliminary data.</text>
</comment>
<gene>
    <name evidence="1" type="ORF">A6K76_15220</name>
</gene>
<evidence type="ECO:0000313" key="1">
    <source>
        <dbReference type="EMBL" id="OCS85498.1"/>
    </source>
</evidence>
<dbReference type="Proteomes" id="UP000093482">
    <property type="component" value="Unassembled WGS sequence"/>
</dbReference>
<keyword evidence="2" id="KW-1185">Reference proteome</keyword>
<accession>A0A1C0YE98</accession>
<sequence length="91" mass="10605">MIDAHDRPFRVVRNHTLERMILDEHGKEVEEQFDVVKSSNYIRRSMNTGNEPLLYGVSNMYVAIEGNTLRLQATFVDGDVKERTFHVPIEK</sequence>
<evidence type="ECO:0000313" key="2">
    <source>
        <dbReference type="Proteomes" id="UP000093482"/>
    </source>
</evidence>
<dbReference type="EMBL" id="MATO01000066">
    <property type="protein sequence ID" value="OCS85498.1"/>
    <property type="molecule type" value="Genomic_DNA"/>
</dbReference>